<feature type="region of interest" description="Disordered" evidence="1">
    <location>
        <begin position="42"/>
        <end position="68"/>
    </location>
</feature>
<protein>
    <submittedName>
        <fullName evidence="2">Uncharacterized protein</fullName>
    </submittedName>
</protein>
<dbReference type="PANTHER" id="PTHR31751:SF7">
    <property type="entry name" value="THAP-TYPE DOMAIN-CONTAINING PROTEIN"/>
    <property type="match status" value="1"/>
</dbReference>
<dbReference type="KEGG" id="lgi:LOTGIDRAFT_160195"/>
<dbReference type="Proteomes" id="UP000030746">
    <property type="component" value="Unassembled WGS sequence"/>
</dbReference>
<dbReference type="OrthoDB" id="6062363at2759"/>
<sequence length="593" mass="67302">MASERGRLDIKSEGLRWNELKSVLQLSDEALATLLIDSYLQTDSPRNGTSKRRKGSMKSRKMNKATKTQSFDLSEYGVQFPQQERENDLDLEPVSAIDEVFNLNYGHSIENDATRINQTTLHPAYVTDPCAASRESAYIVHNSCLIQLANQNPPSHCNIKNCRADVSMVKKQTGTTVYFIWACSKGHTIREWSSQPSLQGEGHLGDLILACGIVMSGCNYNQIALLFKLLNIDCINSESFEYFNCNFVQPKILSYWNSEQREILSALNGRDVILVGCGLRDQSEDLMKFLTFCVLDYESNDVLYISILDKDSVDVAMDSEKLELQAFIQALQSVQASGARVIEVVTNIQPKINNLLRKKYPEIKRSFDMWDGAKFIGKTIVQASNHTNCQNLLPWLPEIINHFLETSKTCAEISGSLWVSTDEEAFKDSFVTGIIHHTMNNHKWMSGQCLHGPLEDEDAFPWLQPDSPAHNQLKHVLLDKKMSSIIGNFSTNRTTCGLEKLVKYISVYTSNNNYYSFEEYKCRVYLAVLDFINHHNLPNHVDDQGQETLEKTHSSYSSQFEYQNKQESKQYLYLPRVVEKIVGAALNSLMGGR</sequence>
<feature type="compositionally biased region" description="Basic residues" evidence="1">
    <location>
        <begin position="49"/>
        <end position="64"/>
    </location>
</feature>
<dbReference type="AlphaFoldDB" id="V3ZVV7"/>
<accession>V3ZVV7</accession>
<keyword evidence="3" id="KW-1185">Reference proteome</keyword>
<evidence type="ECO:0000256" key="1">
    <source>
        <dbReference type="SAM" id="MobiDB-lite"/>
    </source>
</evidence>
<organism evidence="2 3">
    <name type="scientific">Lottia gigantea</name>
    <name type="common">Giant owl limpet</name>
    <dbReference type="NCBI Taxonomy" id="225164"/>
    <lineage>
        <taxon>Eukaryota</taxon>
        <taxon>Metazoa</taxon>
        <taxon>Spiralia</taxon>
        <taxon>Lophotrochozoa</taxon>
        <taxon>Mollusca</taxon>
        <taxon>Gastropoda</taxon>
        <taxon>Patellogastropoda</taxon>
        <taxon>Lottioidea</taxon>
        <taxon>Lottiidae</taxon>
        <taxon>Lottia</taxon>
    </lineage>
</organism>
<gene>
    <name evidence="2" type="ORF">LOTGIDRAFT_160195</name>
</gene>
<dbReference type="RefSeq" id="XP_009053502.1">
    <property type="nucleotide sequence ID" value="XM_009055254.1"/>
</dbReference>
<reference evidence="2 3" key="1">
    <citation type="journal article" date="2013" name="Nature">
        <title>Insights into bilaterian evolution from three spiralian genomes.</title>
        <authorList>
            <person name="Simakov O."/>
            <person name="Marletaz F."/>
            <person name="Cho S.J."/>
            <person name="Edsinger-Gonzales E."/>
            <person name="Havlak P."/>
            <person name="Hellsten U."/>
            <person name="Kuo D.H."/>
            <person name="Larsson T."/>
            <person name="Lv J."/>
            <person name="Arendt D."/>
            <person name="Savage R."/>
            <person name="Osoegawa K."/>
            <person name="de Jong P."/>
            <person name="Grimwood J."/>
            <person name="Chapman J.A."/>
            <person name="Shapiro H."/>
            <person name="Aerts A."/>
            <person name="Otillar R.P."/>
            <person name="Terry A.Y."/>
            <person name="Boore J.L."/>
            <person name="Grigoriev I.V."/>
            <person name="Lindberg D.R."/>
            <person name="Seaver E.C."/>
            <person name="Weisblat D.A."/>
            <person name="Putnam N.H."/>
            <person name="Rokhsar D.S."/>
        </authorList>
    </citation>
    <scope>NUCLEOTIDE SEQUENCE [LARGE SCALE GENOMIC DNA]</scope>
</reference>
<dbReference type="PANTHER" id="PTHR31751">
    <property type="entry name" value="SI:CH211-108C17.2-RELATED-RELATED"/>
    <property type="match status" value="1"/>
</dbReference>
<evidence type="ECO:0000313" key="2">
    <source>
        <dbReference type="EMBL" id="ESO95648.1"/>
    </source>
</evidence>
<dbReference type="GeneID" id="20238329"/>
<proteinExistence type="predicted"/>
<dbReference type="OMA" id="IYHRKSG"/>
<evidence type="ECO:0000313" key="3">
    <source>
        <dbReference type="Proteomes" id="UP000030746"/>
    </source>
</evidence>
<dbReference type="CTD" id="20238329"/>
<dbReference type="EMBL" id="KB201611">
    <property type="protein sequence ID" value="ESO95648.1"/>
    <property type="molecule type" value="Genomic_DNA"/>
</dbReference>
<name>V3ZVV7_LOTGI</name>
<dbReference type="HOGENOM" id="CLU_460260_0_0_1"/>